<protein>
    <recommendedName>
        <fullName evidence="5">Peroxin 26</fullName>
    </recommendedName>
</protein>
<dbReference type="Proteomes" id="UP001316803">
    <property type="component" value="Unassembled WGS sequence"/>
</dbReference>
<feature type="compositionally biased region" description="Low complexity" evidence="1">
    <location>
        <begin position="357"/>
        <end position="382"/>
    </location>
</feature>
<gene>
    <name evidence="3" type="ORF">OHC33_010553</name>
</gene>
<keyword evidence="2" id="KW-0472">Membrane</keyword>
<proteinExistence type="predicted"/>
<keyword evidence="2" id="KW-1133">Transmembrane helix</keyword>
<feature type="transmembrane region" description="Helical" evidence="2">
    <location>
        <begin position="465"/>
        <end position="481"/>
    </location>
</feature>
<feature type="region of interest" description="Disordered" evidence="1">
    <location>
        <begin position="1"/>
        <end position="33"/>
    </location>
</feature>
<organism evidence="3 4">
    <name type="scientific">Knufia fluminis</name>
    <dbReference type="NCBI Taxonomy" id="191047"/>
    <lineage>
        <taxon>Eukaryota</taxon>
        <taxon>Fungi</taxon>
        <taxon>Dikarya</taxon>
        <taxon>Ascomycota</taxon>
        <taxon>Pezizomycotina</taxon>
        <taxon>Eurotiomycetes</taxon>
        <taxon>Chaetothyriomycetidae</taxon>
        <taxon>Chaetothyriales</taxon>
        <taxon>Trichomeriaceae</taxon>
        <taxon>Knufia</taxon>
    </lineage>
</organism>
<evidence type="ECO:0000313" key="3">
    <source>
        <dbReference type="EMBL" id="KAK5948379.1"/>
    </source>
</evidence>
<feature type="region of interest" description="Disordered" evidence="1">
    <location>
        <begin position="355"/>
        <end position="437"/>
    </location>
</feature>
<evidence type="ECO:0000256" key="2">
    <source>
        <dbReference type="SAM" id="Phobius"/>
    </source>
</evidence>
<feature type="compositionally biased region" description="Basic and acidic residues" evidence="1">
    <location>
        <begin position="317"/>
        <end position="328"/>
    </location>
</feature>
<evidence type="ECO:0000256" key="1">
    <source>
        <dbReference type="SAM" id="MobiDB-lite"/>
    </source>
</evidence>
<dbReference type="AlphaFoldDB" id="A0AAN8I2C2"/>
<feature type="region of interest" description="Disordered" evidence="1">
    <location>
        <begin position="59"/>
        <end position="81"/>
    </location>
</feature>
<feature type="compositionally biased region" description="Low complexity" evidence="1">
    <location>
        <begin position="390"/>
        <end position="402"/>
    </location>
</feature>
<keyword evidence="4" id="KW-1185">Reference proteome</keyword>
<feature type="compositionally biased region" description="Polar residues" evidence="1">
    <location>
        <begin position="1"/>
        <end position="12"/>
    </location>
</feature>
<evidence type="ECO:0008006" key="5">
    <source>
        <dbReference type="Google" id="ProtNLM"/>
    </source>
</evidence>
<feature type="compositionally biased region" description="Polar residues" evidence="1">
    <location>
        <begin position="63"/>
        <end position="74"/>
    </location>
</feature>
<sequence length="513" mass="56906">MSILTQSQTDLDSSISSLRRPRKSKSSSSSEVSKTYKHASQLYLTRRLAECYEALQPVIRPSDNPSQTNGNISASEDDTRPRAPIALASTSQRIKTWSLYAALLNAIIELGDEEGKQDFGSKQYREIVRNVQSSEVWEQVVGDGYMGRECSVDAEVVYNLSNLLLQKAQDQTVNQTRLETYLSSSPSASIDLSALNDSLTSNGTPAGSFQSNGLDTPKDLNSRIKILELFTLHVLPRNNEWDYARSFISNSDILDEERREAFAQTLTELQEAAEAQTQTEDEDLVGFADETETETEDEKIRMDENDNEEAIHTNGDSSDKHEQQEHRPRTSHHQRTSSAVDYGIDDEFLKSHIQNKQQVQTQSEAQSTATTKATSQRTLSPTPSAPPPSTSSAPSRPSTSPSAPQPTRKPSTAPTRRPPTNGANKRDTNKSTNNHNQKSGISKLFLILSNLTSTIATSLTRNPTQVFRTLMFLFAFLAVLARKDVRERLRRVVAGGWTRLSQTAGMGVKVSYV</sequence>
<accession>A0AAN8I2C2</accession>
<keyword evidence="2" id="KW-0812">Transmembrane</keyword>
<comment type="caution">
    <text evidence="3">The sequence shown here is derived from an EMBL/GenBank/DDBJ whole genome shotgun (WGS) entry which is preliminary data.</text>
</comment>
<reference evidence="3 4" key="1">
    <citation type="submission" date="2022-12" db="EMBL/GenBank/DDBJ databases">
        <title>Genomic features and morphological characterization of a novel Knufia sp. strain isolated from spacecraft assembly facility.</title>
        <authorList>
            <person name="Teixeira M."/>
            <person name="Chander A.M."/>
            <person name="Stajich J.E."/>
            <person name="Venkateswaran K."/>
        </authorList>
    </citation>
    <scope>NUCLEOTIDE SEQUENCE [LARGE SCALE GENOMIC DNA]</scope>
    <source>
        <strain evidence="3 4">FJI-L2-BK-P2</strain>
    </source>
</reference>
<feature type="region of interest" description="Disordered" evidence="1">
    <location>
        <begin position="272"/>
        <end position="338"/>
    </location>
</feature>
<evidence type="ECO:0000313" key="4">
    <source>
        <dbReference type="Proteomes" id="UP001316803"/>
    </source>
</evidence>
<feature type="compositionally biased region" description="Acidic residues" evidence="1">
    <location>
        <begin position="279"/>
        <end position="297"/>
    </location>
</feature>
<dbReference type="EMBL" id="JAKLMC020000048">
    <property type="protein sequence ID" value="KAK5948379.1"/>
    <property type="molecule type" value="Genomic_DNA"/>
</dbReference>
<name>A0AAN8I2C2_9EURO</name>